<comment type="similarity">
    <text evidence="1">Belongs to the TrbG/VirB9 family.</text>
</comment>
<protein>
    <submittedName>
        <fullName evidence="6">P-type conjugative transfer protein VirB9</fullName>
    </submittedName>
</protein>
<name>A0A849KYY5_9HYPH</name>
<keyword evidence="3" id="KW-0843">Virulence</keyword>
<dbReference type="Pfam" id="PF03524">
    <property type="entry name" value="CagX"/>
    <property type="match status" value="1"/>
</dbReference>
<evidence type="ECO:0000313" key="7">
    <source>
        <dbReference type="Proteomes" id="UP000574931"/>
    </source>
</evidence>
<dbReference type="AlphaFoldDB" id="A0A849KYY5"/>
<dbReference type="Proteomes" id="UP000574931">
    <property type="component" value="Unassembled WGS sequence"/>
</dbReference>
<dbReference type="InterPro" id="IPR010258">
    <property type="entry name" value="Conjugal_tfr_TrbG/VirB9/CagX"/>
</dbReference>
<dbReference type="Gene3D" id="2.60.40.2500">
    <property type="match status" value="1"/>
</dbReference>
<feature type="region of interest" description="Disordered" evidence="4">
    <location>
        <begin position="265"/>
        <end position="288"/>
    </location>
</feature>
<feature type="compositionally biased region" description="Basic and acidic residues" evidence="4">
    <location>
        <begin position="277"/>
        <end position="288"/>
    </location>
</feature>
<evidence type="ECO:0000313" key="6">
    <source>
        <dbReference type="EMBL" id="NNU63376.1"/>
    </source>
</evidence>
<dbReference type="InterPro" id="IPR033645">
    <property type="entry name" value="VirB9/CagX/TrbG_C"/>
</dbReference>
<feature type="chain" id="PRO_5032610129" evidence="5">
    <location>
        <begin position="23"/>
        <end position="288"/>
    </location>
</feature>
<keyword evidence="2 5" id="KW-0732">Signal</keyword>
<evidence type="ECO:0000256" key="1">
    <source>
        <dbReference type="ARBA" id="ARBA00006135"/>
    </source>
</evidence>
<reference evidence="6 7" key="1">
    <citation type="submission" date="2020-05" db="EMBL/GenBank/DDBJ databases">
        <title>Draft Genome Sequence of Ochrobactrum soli Isolated from Stable Fly Gut.</title>
        <authorList>
            <person name="Pileggi M.T."/>
            <person name="Vazhakkala L.J."/>
            <person name="Wong C.N."/>
        </authorList>
    </citation>
    <scope>NUCLEOTIDE SEQUENCE [LARGE SCALE GENOMIC DNA]</scope>
    <source>
        <strain evidence="6 7">MTP-C0764</strain>
    </source>
</reference>
<comment type="caution">
    <text evidence="6">The sequence shown here is derived from an EMBL/GenBank/DDBJ whole genome shotgun (WGS) entry which is preliminary data.</text>
</comment>
<gene>
    <name evidence="6" type="primary">virB9</name>
    <name evidence="6" type="ORF">HKX02_24415</name>
</gene>
<sequence length="288" mass="31853">MMSFRSILLACGVILAVSPALALDTPVGGSSDKRIRFVNYTPNDVVKVVGRYRASTQVEFDPGEEIAHVAIGDSVAWEVAPAKNILFLKPREKNPPTNLQVVTIRHTGERRVYQFELQASEGDVRRDDAYFVVRFRYPNDIAALRKAEAAAQAAAADRKKADEALSLHQTYGARNYRYSAQGSRAIQPDAIYDDGKVTTMRFAGNREIPAIYMVQSDGKETLIPWDARQSGEVVVIHGTAREFRLRRGGDVICIFNEAYDPVGVNPGTGTTSPSVERVIRPEPRGSER</sequence>
<dbReference type="CDD" id="cd06911">
    <property type="entry name" value="VirB9_CagX_TrbG"/>
    <property type="match status" value="1"/>
</dbReference>
<dbReference type="InterPro" id="IPR038161">
    <property type="entry name" value="VirB9/CagX/TrbG_C_sf"/>
</dbReference>
<feature type="signal peptide" evidence="5">
    <location>
        <begin position="1"/>
        <end position="22"/>
    </location>
</feature>
<organism evidence="6 7">
    <name type="scientific">Ochrobactrum soli</name>
    <dbReference type="NCBI Taxonomy" id="2448455"/>
    <lineage>
        <taxon>Bacteria</taxon>
        <taxon>Pseudomonadati</taxon>
        <taxon>Pseudomonadota</taxon>
        <taxon>Alphaproteobacteria</taxon>
        <taxon>Hyphomicrobiales</taxon>
        <taxon>Brucellaceae</taxon>
        <taxon>Brucella/Ochrobactrum group</taxon>
        <taxon>Ochrobactrum</taxon>
    </lineage>
</organism>
<evidence type="ECO:0000256" key="5">
    <source>
        <dbReference type="SAM" id="SignalP"/>
    </source>
</evidence>
<accession>A0A849KYY5</accession>
<dbReference type="NCBIfam" id="TIGR02781">
    <property type="entry name" value="VirB9"/>
    <property type="match status" value="1"/>
</dbReference>
<dbReference type="EMBL" id="JABFCY010000024">
    <property type="protein sequence ID" value="NNU63376.1"/>
    <property type="molecule type" value="Genomic_DNA"/>
</dbReference>
<proteinExistence type="inferred from homology"/>
<dbReference type="RefSeq" id="WP_171319669.1">
    <property type="nucleotide sequence ID" value="NZ_JABFCY010000024.1"/>
</dbReference>
<evidence type="ECO:0000256" key="4">
    <source>
        <dbReference type="SAM" id="MobiDB-lite"/>
    </source>
</evidence>
<keyword evidence="7" id="KW-1185">Reference proteome</keyword>
<evidence type="ECO:0000256" key="2">
    <source>
        <dbReference type="ARBA" id="ARBA00022729"/>
    </source>
</evidence>
<dbReference type="InterPro" id="IPR014148">
    <property type="entry name" value="VirB9"/>
</dbReference>
<evidence type="ECO:0000256" key="3">
    <source>
        <dbReference type="ARBA" id="ARBA00023026"/>
    </source>
</evidence>